<name>A0A3A8EWA7_9GAMM</name>
<comment type="caution">
    <text evidence="3">The sequence shown here is derived from an EMBL/GenBank/DDBJ whole genome shotgun (WGS) entry which is preliminary data.</text>
</comment>
<organism evidence="3 4">
    <name type="scientific">Acinetobacter guerrae</name>
    <dbReference type="NCBI Taxonomy" id="1843371"/>
    <lineage>
        <taxon>Bacteria</taxon>
        <taxon>Pseudomonadati</taxon>
        <taxon>Pseudomonadota</taxon>
        <taxon>Gammaproteobacteria</taxon>
        <taxon>Moraxellales</taxon>
        <taxon>Moraxellaceae</taxon>
        <taxon>Acinetobacter</taxon>
    </lineage>
</organism>
<gene>
    <name evidence="3" type="ORF">D7V21_09955</name>
</gene>
<dbReference type="SUPFAM" id="SSF51735">
    <property type="entry name" value="NAD(P)-binding Rossmann-fold domains"/>
    <property type="match status" value="1"/>
</dbReference>
<evidence type="ECO:0000313" key="3">
    <source>
        <dbReference type="EMBL" id="RKG33141.1"/>
    </source>
</evidence>
<protein>
    <submittedName>
        <fullName evidence="3">YciK family oxidoreductase</fullName>
    </submittedName>
</protein>
<dbReference type="EMBL" id="RAXU01000011">
    <property type="protein sequence ID" value="RKG33141.1"/>
    <property type="molecule type" value="Genomic_DNA"/>
</dbReference>
<evidence type="ECO:0000256" key="2">
    <source>
        <dbReference type="ARBA" id="ARBA00023002"/>
    </source>
</evidence>
<dbReference type="OrthoDB" id="9790785at2"/>
<accession>A0A3A8EWA7</accession>
<dbReference type="NCBIfam" id="NF006509">
    <property type="entry name" value="PRK08945.1"/>
    <property type="match status" value="1"/>
</dbReference>
<proteinExistence type="inferred from homology"/>
<dbReference type="PRINTS" id="PR00081">
    <property type="entry name" value="GDHRDH"/>
</dbReference>
<keyword evidence="4" id="KW-1185">Reference proteome</keyword>
<dbReference type="GO" id="GO:0016491">
    <property type="term" value="F:oxidoreductase activity"/>
    <property type="evidence" value="ECO:0007669"/>
    <property type="project" value="UniProtKB-KW"/>
</dbReference>
<sequence length="248" mass="27049">MKYSEYQPRTDLLKDRIILITGAGDGIGRAAAMSYALHGATVVLHGRTLNKLEVIYDEIESLGAPQPAILPLQLSSASVRDYELLVNTLESQFGRLDGILHNAGMLGERVPLADYSPQVWDDVMAVNVRAPFMLTQALLPLLQKSDHASVVFTSSGVGREARALWGAYSVSKVAIEAVSKIFAAEHMHPNIRFNCINPGATRTAMRAKAYPDEDPLSLPTPESIMPAYLYLMGEDSLHLDGQSIDAQD</sequence>
<dbReference type="PROSITE" id="PS00061">
    <property type="entry name" value="ADH_SHORT"/>
    <property type="match status" value="1"/>
</dbReference>
<evidence type="ECO:0000313" key="4">
    <source>
        <dbReference type="Proteomes" id="UP000269001"/>
    </source>
</evidence>
<evidence type="ECO:0000256" key="1">
    <source>
        <dbReference type="ARBA" id="ARBA00006484"/>
    </source>
</evidence>
<dbReference type="PANTHER" id="PTHR42901:SF1">
    <property type="entry name" value="ALCOHOL DEHYDROGENASE"/>
    <property type="match status" value="1"/>
</dbReference>
<dbReference type="PANTHER" id="PTHR42901">
    <property type="entry name" value="ALCOHOL DEHYDROGENASE"/>
    <property type="match status" value="1"/>
</dbReference>
<dbReference type="InterPro" id="IPR036291">
    <property type="entry name" value="NAD(P)-bd_dom_sf"/>
</dbReference>
<dbReference type="AlphaFoldDB" id="A0A3A8EWA7"/>
<dbReference type="InterPro" id="IPR002347">
    <property type="entry name" value="SDR_fam"/>
</dbReference>
<keyword evidence="2" id="KW-0560">Oxidoreductase</keyword>
<dbReference type="Pfam" id="PF00106">
    <property type="entry name" value="adh_short"/>
    <property type="match status" value="1"/>
</dbReference>
<dbReference type="Proteomes" id="UP000269001">
    <property type="component" value="Unassembled WGS sequence"/>
</dbReference>
<comment type="similarity">
    <text evidence="1">Belongs to the short-chain dehydrogenases/reductases (SDR) family.</text>
</comment>
<dbReference type="RefSeq" id="WP_120370354.1">
    <property type="nucleotide sequence ID" value="NZ_BKYM01000019.1"/>
</dbReference>
<dbReference type="Gene3D" id="3.40.50.720">
    <property type="entry name" value="NAD(P)-binding Rossmann-like Domain"/>
    <property type="match status" value="1"/>
</dbReference>
<reference evidence="3 4" key="1">
    <citation type="submission" date="2018-09" db="EMBL/GenBank/DDBJ databases">
        <title>The draft genome of Acinetobacter spp. strains.</title>
        <authorList>
            <person name="Qin J."/>
            <person name="Feng Y."/>
            <person name="Zong Z."/>
        </authorList>
    </citation>
    <scope>NUCLEOTIDE SEQUENCE [LARGE SCALE GENOMIC DNA]</scope>
    <source>
        <strain evidence="3 4">WCHAc060096</strain>
    </source>
</reference>
<dbReference type="InterPro" id="IPR020904">
    <property type="entry name" value="Sc_DH/Rdtase_CS"/>
</dbReference>